<dbReference type="SUPFAM" id="SSF55073">
    <property type="entry name" value="Nucleotide cyclase"/>
    <property type="match status" value="1"/>
</dbReference>
<reference evidence="10 11" key="1">
    <citation type="journal article" date="2018" name="Aquat. Microb. Ecol.">
        <title>Gammaproteobacterial methanotrophs dominate.</title>
        <authorList>
            <person name="Rissanen A.J."/>
            <person name="Saarenheimo J."/>
            <person name="Tiirola M."/>
            <person name="Peura S."/>
            <person name="Aalto S.L."/>
            <person name="Karvinen A."/>
            <person name="Nykanen H."/>
        </authorList>
    </citation>
    <scope>NUCLEOTIDE SEQUENCE [LARGE SCALE GENOMIC DNA]</scope>
    <source>
        <strain evidence="10">AMbin10</strain>
    </source>
</reference>
<dbReference type="Pfam" id="PF00072">
    <property type="entry name" value="Response_reg"/>
    <property type="match status" value="1"/>
</dbReference>
<evidence type="ECO:0000259" key="8">
    <source>
        <dbReference type="PROSITE" id="PS50883"/>
    </source>
</evidence>
<dbReference type="Pfam" id="PF00563">
    <property type="entry name" value="EAL"/>
    <property type="match status" value="1"/>
</dbReference>
<dbReference type="InterPro" id="IPR011006">
    <property type="entry name" value="CheY-like_superfamily"/>
</dbReference>
<dbReference type="InterPro" id="IPR052155">
    <property type="entry name" value="Biofilm_reg_signaling"/>
</dbReference>
<dbReference type="PROSITE" id="PS50887">
    <property type="entry name" value="GGDEF"/>
    <property type="match status" value="1"/>
</dbReference>
<dbReference type="InterPro" id="IPR000014">
    <property type="entry name" value="PAS"/>
</dbReference>
<dbReference type="SMART" id="SM00052">
    <property type="entry name" value="EAL"/>
    <property type="match status" value="1"/>
</dbReference>
<comment type="cofactor">
    <cofactor evidence="1">
        <name>Mg(2+)</name>
        <dbReference type="ChEBI" id="CHEBI:18420"/>
    </cofactor>
</comment>
<dbReference type="Gene3D" id="3.30.450.20">
    <property type="entry name" value="PAS domain"/>
    <property type="match status" value="1"/>
</dbReference>
<accession>A0A2W4RQ04</accession>
<dbReference type="CDD" id="cd17536">
    <property type="entry name" value="REC_YesN-like"/>
    <property type="match status" value="1"/>
</dbReference>
<dbReference type="SUPFAM" id="SSF141868">
    <property type="entry name" value="EAL domain-like"/>
    <property type="match status" value="1"/>
</dbReference>
<dbReference type="Pfam" id="PF00990">
    <property type="entry name" value="GGDEF"/>
    <property type="match status" value="1"/>
</dbReference>
<dbReference type="Gene3D" id="3.20.20.450">
    <property type="entry name" value="EAL domain"/>
    <property type="match status" value="1"/>
</dbReference>
<evidence type="ECO:0000259" key="9">
    <source>
        <dbReference type="PROSITE" id="PS50887"/>
    </source>
</evidence>
<dbReference type="Proteomes" id="UP000249396">
    <property type="component" value="Unassembled WGS sequence"/>
</dbReference>
<keyword evidence="3" id="KW-0973">c-di-GMP</keyword>
<evidence type="ECO:0000259" key="7">
    <source>
        <dbReference type="PROSITE" id="PS50112"/>
    </source>
</evidence>
<dbReference type="CDD" id="cd01948">
    <property type="entry name" value="EAL"/>
    <property type="match status" value="1"/>
</dbReference>
<dbReference type="AlphaFoldDB" id="A0A2W4RQ04"/>
<dbReference type="PANTHER" id="PTHR44757">
    <property type="entry name" value="DIGUANYLATE CYCLASE DGCP"/>
    <property type="match status" value="1"/>
</dbReference>
<dbReference type="Gene3D" id="3.40.50.2300">
    <property type="match status" value="1"/>
</dbReference>
<dbReference type="SUPFAM" id="SSF55785">
    <property type="entry name" value="PYP-like sensor domain (PAS domain)"/>
    <property type="match status" value="1"/>
</dbReference>
<dbReference type="FunFam" id="3.20.20.450:FF:000001">
    <property type="entry name" value="Cyclic di-GMP phosphodiesterase yahA"/>
    <property type="match status" value="1"/>
</dbReference>
<dbReference type="InterPro" id="IPR035919">
    <property type="entry name" value="EAL_sf"/>
</dbReference>
<evidence type="ECO:0000256" key="4">
    <source>
        <dbReference type="ARBA" id="ARBA00051114"/>
    </source>
</evidence>
<comment type="catalytic activity">
    <reaction evidence="4">
        <text>3',3'-c-di-GMP + H2O = 5'-phosphoguanylyl(3'-&gt;5')guanosine + H(+)</text>
        <dbReference type="Rhea" id="RHEA:24902"/>
        <dbReference type="ChEBI" id="CHEBI:15377"/>
        <dbReference type="ChEBI" id="CHEBI:15378"/>
        <dbReference type="ChEBI" id="CHEBI:58754"/>
        <dbReference type="ChEBI" id="CHEBI:58805"/>
        <dbReference type="EC" id="3.1.4.52"/>
    </reaction>
    <physiologicalReaction direction="left-to-right" evidence="4">
        <dbReference type="Rhea" id="RHEA:24903"/>
    </physiologicalReaction>
</comment>
<evidence type="ECO:0000313" key="10">
    <source>
        <dbReference type="EMBL" id="PZN81788.1"/>
    </source>
</evidence>
<evidence type="ECO:0000256" key="3">
    <source>
        <dbReference type="ARBA" id="ARBA00022636"/>
    </source>
</evidence>
<dbReference type="GO" id="GO:0071732">
    <property type="term" value="P:cellular response to nitric oxide"/>
    <property type="evidence" value="ECO:0007669"/>
    <property type="project" value="UniProtKB-ARBA"/>
</dbReference>
<dbReference type="InterPro" id="IPR001633">
    <property type="entry name" value="EAL_dom"/>
</dbReference>
<dbReference type="SMART" id="SM00267">
    <property type="entry name" value="GGDEF"/>
    <property type="match status" value="1"/>
</dbReference>
<dbReference type="EC" id="3.1.4.52" evidence="2"/>
<dbReference type="InterPro" id="IPR043128">
    <property type="entry name" value="Rev_trsase/Diguanyl_cyclase"/>
</dbReference>
<evidence type="ECO:0000313" key="11">
    <source>
        <dbReference type="Proteomes" id="UP000249396"/>
    </source>
</evidence>
<keyword evidence="5" id="KW-0597">Phosphoprotein</keyword>
<dbReference type="SMART" id="SM00448">
    <property type="entry name" value="REC"/>
    <property type="match status" value="1"/>
</dbReference>
<dbReference type="PANTHER" id="PTHR44757:SF2">
    <property type="entry name" value="BIOFILM ARCHITECTURE MAINTENANCE PROTEIN MBAA"/>
    <property type="match status" value="1"/>
</dbReference>
<evidence type="ECO:0000256" key="5">
    <source>
        <dbReference type="PROSITE-ProRule" id="PRU00169"/>
    </source>
</evidence>
<dbReference type="InterPro" id="IPR035965">
    <property type="entry name" value="PAS-like_dom_sf"/>
</dbReference>
<gene>
    <name evidence="10" type="ORF">DM484_07600</name>
</gene>
<feature type="domain" description="EAL" evidence="8">
    <location>
        <begin position="442"/>
        <end position="696"/>
    </location>
</feature>
<sequence length="696" mass="78392">MYITAPPIEQCGQYLKNFSLLYVEDEEEVRTLFSKLIERRVGKLLTASNGQEGLEMFREHRPDLVITDILMPEMDGLTMIEAICQIDPHVPILITTAFNETGYLLKAIELGVTKYLMKPIRIAKLEQALMEIGYWLQADTELQISQAVFDTSQNGILVADSQMKVVAVNPAFCEMSGFSRTEIVGQPLEQFKCKAFGEPKGDSVWELLRQRQIWSGIGECTRKTGESYFTSIKAKAIRNRKQEVVRFLYIGMFNDITEQKLANERIQHLVNYDVLTQLPNRGLLRDRIDQDIASARRDGTKVAVLLVDIDHFKYINDSLSHATGDRVLQEVAQRLKTCAKDVDTIGRLGGDEFVVILDGISTPAEIGRFAATLLRTLSVPFVLDKQSFAITLSIGISVFPEDGPDTDTLLRNAESAMYFTKESGRNNIHFFAPDMNRKMQDSLMLIQELRKALDQGEFVLHYQPQMDGKTGTLVGIEALIRWVHPVRGLVYPVDFIGFAEQVGLIELIGQWVLREACRQLREWQLASSLRFPVAVNLSAGQFNDKNLVSIVRNTLIESSLESHYLELEVTENTIMKDAENVIATLHELNKMGVCIAIDDFGTGYSSLNYLKRFPIDRLKIDQSFVRDICHSAQDKAICGAIIGIAKNLQLSTVAEGVETSEQLEVLKSLGCETIQGYLYSRPLSPEDFFQCHVLGH</sequence>
<organism evidence="10 11">
    <name type="scientific">Candidatus Methylumidiphilus alinenensis</name>
    <dbReference type="NCBI Taxonomy" id="2202197"/>
    <lineage>
        <taxon>Bacteria</taxon>
        <taxon>Pseudomonadati</taxon>
        <taxon>Pseudomonadota</taxon>
        <taxon>Gammaproteobacteria</taxon>
        <taxon>Methylococcales</taxon>
        <taxon>Candidatus Methylumidiphilus</taxon>
    </lineage>
</organism>
<protein>
    <recommendedName>
        <fullName evidence="2">cyclic-guanylate-specific phosphodiesterase</fullName>
        <ecNumber evidence="2">3.1.4.52</ecNumber>
    </recommendedName>
</protein>
<feature type="modified residue" description="4-aspartylphosphate" evidence="5">
    <location>
        <position position="68"/>
    </location>
</feature>
<evidence type="ECO:0000256" key="1">
    <source>
        <dbReference type="ARBA" id="ARBA00001946"/>
    </source>
</evidence>
<dbReference type="FunFam" id="3.30.70.270:FF:000001">
    <property type="entry name" value="Diguanylate cyclase domain protein"/>
    <property type="match status" value="1"/>
</dbReference>
<dbReference type="PROSITE" id="PS50112">
    <property type="entry name" value="PAS"/>
    <property type="match status" value="1"/>
</dbReference>
<dbReference type="PROSITE" id="PS50110">
    <property type="entry name" value="RESPONSE_REGULATORY"/>
    <property type="match status" value="1"/>
</dbReference>
<dbReference type="PROSITE" id="PS50883">
    <property type="entry name" value="EAL"/>
    <property type="match status" value="1"/>
</dbReference>
<dbReference type="GO" id="GO:0071111">
    <property type="term" value="F:cyclic-guanylate-specific phosphodiesterase activity"/>
    <property type="evidence" value="ECO:0007669"/>
    <property type="project" value="UniProtKB-EC"/>
</dbReference>
<dbReference type="NCBIfam" id="TIGR00229">
    <property type="entry name" value="sensory_box"/>
    <property type="match status" value="1"/>
</dbReference>
<dbReference type="CDD" id="cd01949">
    <property type="entry name" value="GGDEF"/>
    <property type="match status" value="1"/>
</dbReference>
<dbReference type="SUPFAM" id="SSF52172">
    <property type="entry name" value="CheY-like"/>
    <property type="match status" value="1"/>
</dbReference>
<dbReference type="InterPro" id="IPR029787">
    <property type="entry name" value="Nucleotide_cyclase"/>
</dbReference>
<dbReference type="InterPro" id="IPR000160">
    <property type="entry name" value="GGDEF_dom"/>
</dbReference>
<dbReference type="Pfam" id="PF13426">
    <property type="entry name" value="PAS_9"/>
    <property type="match status" value="1"/>
</dbReference>
<dbReference type="InterPro" id="IPR001789">
    <property type="entry name" value="Sig_transdc_resp-reg_receiver"/>
</dbReference>
<evidence type="ECO:0000256" key="2">
    <source>
        <dbReference type="ARBA" id="ARBA00012282"/>
    </source>
</evidence>
<dbReference type="Gene3D" id="3.30.70.270">
    <property type="match status" value="1"/>
</dbReference>
<dbReference type="SMART" id="SM00091">
    <property type="entry name" value="PAS"/>
    <property type="match status" value="1"/>
</dbReference>
<proteinExistence type="predicted"/>
<name>A0A2W4RQ04_9GAMM</name>
<dbReference type="GO" id="GO:0000160">
    <property type="term" value="P:phosphorelay signal transduction system"/>
    <property type="evidence" value="ECO:0007669"/>
    <property type="project" value="InterPro"/>
</dbReference>
<feature type="domain" description="GGDEF" evidence="9">
    <location>
        <begin position="300"/>
        <end position="433"/>
    </location>
</feature>
<feature type="domain" description="Response regulatory" evidence="6">
    <location>
        <begin position="19"/>
        <end position="133"/>
    </location>
</feature>
<comment type="caution">
    <text evidence="10">The sequence shown here is derived from an EMBL/GenBank/DDBJ whole genome shotgun (WGS) entry which is preliminary data.</text>
</comment>
<dbReference type="EMBL" id="QJPH01000254">
    <property type="protein sequence ID" value="PZN81788.1"/>
    <property type="molecule type" value="Genomic_DNA"/>
</dbReference>
<feature type="domain" description="PAS" evidence="7">
    <location>
        <begin position="148"/>
        <end position="186"/>
    </location>
</feature>
<evidence type="ECO:0000259" key="6">
    <source>
        <dbReference type="PROSITE" id="PS50110"/>
    </source>
</evidence>
<dbReference type="NCBIfam" id="TIGR00254">
    <property type="entry name" value="GGDEF"/>
    <property type="match status" value="1"/>
</dbReference>
<dbReference type="CDD" id="cd00130">
    <property type="entry name" value="PAS"/>
    <property type="match status" value="1"/>
</dbReference>